<organism evidence="1 2">
    <name type="scientific">Seminavis robusta</name>
    <dbReference type="NCBI Taxonomy" id="568900"/>
    <lineage>
        <taxon>Eukaryota</taxon>
        <taxon>Sar</taxon>
        <taxon>Stramenopiles</taxon>
        <taxon>Ochrophyta</taxon>
        <taxon>Bacillariophyta</taxon>
        <taxon>Bacillariophyceae</taxon>
        <taxon>Bacillariophycidae</taxon>
        <taxon>Naviculales</taxon>
        <taxon>Naviculaceae</taxon>
        <taxon>Seminavis</taxon>
    </lineage>
</organism>
<keyword evidence="2" id="KW-1185">Reference proteome</keyword>
<dbReference type="Proteomes" id="UP001153069">
    <property type="component" value="Unassembled WGS sequence"/>
</dbReference>
<dbReference type="Gene3D" id="2.60.120.10">
    <property type="entry name" value="Jelly Rolls"/>
    <property type="match status" value="1"/>
</dbReference>
<dbReference type="SUPFAM" id="SSF51182">
    <property type="entry name" value="RmlC-like cupins"/>
    <property type="match status" value="1"/>
</dbReference>
<dbReference type="Gene3D" id="3.20.170.20">
    <property type="entry name" value="Protein of unknown function DUF952"/>
    <property type="match status" value="1"/>
</dbReference>
<dbReference type="InterPro" id="IPR009297">
    <property type="entry name" value="DUF952"/>
</dbReference>
<reference evidence="1" key="1">
    <citation type="submission" date="2020-06" db="EMBL/GenBank/DDBJ databases">
        <authorList>
            <consortium name="Plant Systems Biology data submission"/>
        </authorList>
    </citation>
    <scope>NUCLEOTIDE SEQUENCE</scope>
    <source>
        <strain evidence="1">D6</strain>
    </source>
</reference>
<dbReference type="OrthoDB" id="3335358at2759"/>
<dbReference type="Pfam" id="PF06108">
    <property type="entry name" value="DUF952"/>
    <property type="match status" value="1"/>
</dbReference>
<sequence>MPKLIGKATTVVEHDGLTISELAGGVATKEDVISIAKVTVTKPTSEPWLTLLTDERMCVIKGKVEFHYYDDDDNQQLQVLTATAGDTVLVSKGERFRPVFPDGDTEYIPVCTPAFTPDRCIREDSEETKNVAERLQKLHKKKKAVVEPSEKLYHMCQKSAWEEAVAAGKAYYPPTFEEDGFFTHATAVPVRLIGTANHFYTSVPGDWICIELSYSTLKDKAGIITQFEEAKPVGSTKVSEEFENWICPHIFGGIPSHIEGVVTNTFPMKRDDKGNYLCIEGLTD</sequence>
<dbReference type="InterPro" id="IPR011051">
    <property type="entry name" value="RmlC_Cupin_sf"/>
</dbReference>
<dbReference type="InterPro" id="IPR014710">
    <property type="entry name" value="RmlC-like_jellyroll"/>
</dbReference>
<dbReference type="EMBL" id="CAICTM010000067">
    <property type="protein sequence ID" value="CAB9499767.1"/>
    <property type="molecule type" value="Genomic_DNA"/>
</dbReference>
<dbReference type="AlphaFoldDB" id="A0A9N8H4P6"/>
<accession>A0A9N8H4P6</accession>
<protein>
    <submittedName>
        <fullName evidence="1">Uncharacterized protein</fullName>
    </submittedName>
</protein>
<comment type="caution">
    <text evidence="1">The sequence shown here is derived from an EMBL/GenBank/DDBJ whole genome shotgun (WGS) entry which is preliminary data.</text>
</comment>
<name>A0A9N8H4P6_9STRA</name>
<evidence type="ECO:0000313" key="1">
    <source>
        <dbReference type="EMBL" id="CAB9499767.1"/>
    </source>
</evidence>
<proteinExistence type="predicted"/>
<gene>
    <name evidence="1" type="ORF">SEMRO_68_G038140.1</name>
</gene>
<evidence type="ECO:0000313" key="2">
    <source>
        <dbReference type="Proteomes" id="UP001153069"/>
    </source>
</evidence>